<evidence type="ECO:0000256" key="1">
    <source>
        <dbReference type="SAM" id="MobiDB-lite"/>
    </source>
</evidence>
<dbReference type="Proteomes" id="UP000479710">
    <property type="component" value="Unassembled WGS sequence"/>
</dbReference>
<gene>
    <name evidence="2" type="ORF">E2562_031725</name>
</gene>
<accession>A0A6G1FEP3</accession>
<proteinExistence type="predicted"/>
<dbReference type="EMBL" id="SPHZ02000001">
    <property type="protein sequence ID" value="KAF0935272.1"/>
    <property type="molecule type" value="Genomic_DNA"/>
</dbReference>
<evidence type="ECO:0000313" key="2">
    <source>
        <dbReference type="EMBL" id="KAF0935272.1"/>
    </source>
</evidence>
<name>A0A6G1FEP3_9ORYZ</name>
<feature type="region of interest" description="Disordered" evidence="1">
    <location>
        <begin position="1"/>
        <end position="30"/>
    </location>
</feature>
<comment type="caution">
    <text evidence="2">The sequence shown here is derived from an EMBL/GenBank/DDBJ whole genome shotgun (WGS) entry which is preliminary data.</text>
</comment>
<evidence type="ECO:0000313" key="3">
    <source>
        <dbReference type="Proteomes" id="UP000479710"/>
    </source>
</evidence>
<reference evidence="2 3" key="1">
    <citation type="submission" date="2019-11" db="EMBL/GenBank/DDBJ databases">
        <title>Whole genome sequence of Oryza granulata.</title>
        <authorList>
            <person name="Li W."/>
        </authorList>
    </citation>
    <scope>NUCLEOTIDE SEQUENCE [LARGE SCALE GENOMIC DNA]</scope>
    <source>
        <strain evidence="3">cv. Menghai</strain>
        <tissue evidence="2">Leaf</tissue>
    </source>
</reference>
<keyword evidence="3" id="KW-1185">Reference proteome</keyword>
<dbReference type="AlphaFoldDB" id="A0A6G1FEP3"/>
<sequence>MVGAAQERRAERGGRAGEAAFHAEDRRKREEGRWQCGLGQRCRAYIMRQFSMLGGSRTYYGVPNFDYMEELGLAGAG</sequence>
<protein>
    <submittedName>
        <fullName evidence="2">Uncharacterized protein</fullName>
    </submittedName>
</protein>
<organism evidence="2 3">
    <name type="scientific">Oryza meyeriana var. granulata</name>
    <dbReference type="NCBI Taxonomy" id="110450"/>
    <lineage>
        <taxon>Eukaryota</taxon>
        <taxon>Viridiplantae</taxon>
        <taxon>Streptophyta</taxon>
        <taxon>Embryophyta</taxon>
        <taxon>Tracheophyta</taxon>
        <taxon>Spermatophyta</taxon>
        <taxon>Magnoliopsida</taxon>
        <taxon>Liliopsida</taxon>
        <taxon>Poales</taxon>
        <taxon>Poaceae</taxon>
        <taxon>BOP clade</taxon>
        <taxon>Oryzoideae</taxon>
        <taxon>Oryzeae</taxon>
        <taxon>Oryzinae</taxon>
        <taxon>Oryza</taxon>
        <taxon>Oryza meyeriana</taxon>
    </lineage>
</organism>